<evidence type="ECO:0000313" key="2">
    <source>
        <dbReference type="Proteomes" id="UP000030816"/>
    </source>
</evidence>
<reference evidence="1 2" key="1">
    <citation type="journal article" date="2014" name="Proc. Natl. Acad. Sci. U.S.A.">
        <title>Trajectory and genomic determinants of fungal-pathogen speciation and host adaptation.</title>
        <authorList>
            <person name="Hu X."/>
            <person name="Xiao G."/>
            <person name="Zheng P."/>
            <person name="Shang Y."/>
            <person name="Su Y."/>
            <person name="Zhang X."/>
            <person name="Liu X."/>
            <person name="Zhan S."/>
            <person name="St Leger R.J."/>
            <person name="Wang C."/>
        </authorList>
    </citation>
    <scope>NUCLEOTIDE SEQUENCE [LARGE SCALE GENOMIC DNA]</scope>
    <source>
        <strain evidence="1 2">ARSEF 1941</strain>
    </source>
</reference>
<dbReference type="RefSeq" id="XP_040677524.1">
    <property type="nucleotide sequence ID" value="XM_040824545.1"/>
</dbReference>
<dbReference type="HOGENOM" id="CLU_140461_0_0_1"/>
<proteinExistence type="predicted"/>
<protein>
    <submittedName>
        <fullName evidence="1">Uncharacterized protein</fullName>
    </submittedName>
</protein>
<name>A0A0B2WR19_METAS</name>
<dbReference type="GeneID" id="63740202"/>
<evidence type="ECO:0000313" key="1">
    <source>
        <dbReference type="EMBL" id="KHN96458.1"/>
    </source>
</evidence>
<keyword evidence="2" id="KW-1185">Reference proteome</keyword>
<dbReference type="EMBL" id="AZHE01000015">
    <property type="protein sequence ID" value="KHN96458.1"/>
    <property type="molecule type" value="Genomic_DNA"/>
</dbReference>
<dbReference type="Proteomes" id="UP000030816">
    <property type="component" value="Unassembled WGS sequence"/>
</dbReference>
<dbReference type="AlphaFoldDB" id="A0A0B2WR19"/>
<gene>
    <name evidence="1" type="ORF">MAM_05747</name>
</gene>
<accession>A0A0B2WR19</accession>
<comment type="caution">
    <text evidence="1">The sequence shown here is derived from an EMBL/GenBank/DDBJ whole genome shotgun (WGS) entry which is preliminary data.</text>
</comment>
<organism evidence="1 2">
    <name type="scientific">Metarhizium album (strain ARSEF 1941)</name>
    <dbReference type="NCBI Taxonomy" id="1081103"/>
    <lineage>
        <taxon>Eukaryota</taxon>
        <taxon>Fungi</taxon>
        <taxon>Dikarya</taxon>
        <taxon>Ascomycota</taxon>
        <taxon>Pezizomycotina</taxon>
        <taxon>Sordariomycetes</taxon>
        <taxon>Hypocreomycetidae</taxon>
        <taxon>Hypocreales</taxon>
        <taxon>Clavicipitaceae</taxon>
        <taxon>Metarhizium</taxon>
    </lineage>
</organism>
<sequence>MCTVTYFHNKTCRHTWAVITNSCAPLMGFSTCPSFACGAGATKDRPAFYKTATRACPRCSEAAGVRYDGNLVRVVERMGWGLKIGEGPDEDDWGVDLRVTGCVCVVL</sequence>
<dbReference type="OrthoDB" id="406152at2759"/>